<feature type="region of interest" description="Disordered" evidence="2">
    <location>
        <begin position="87"/>
        <end position="106"/>
    </location>
</feature>
<dbReference type="Proteomes" id="UP001220964">
    <property type="component" value="Unassembled WGS sequence"/>
</dbReference>
<evidence type="ECO:0000313" key="4">
    <source>
        <dbReference type="Proteomes" id="UP001220964"/>
    </source>
</evidence>
<accession>A0AAE3NXP5</accession>
<evidence type="ECO:0000256" key="1">
    <source>
        <dbReference type="SAM" id="Coils"/>
    </source>
</evidence>
<organism evidence="3 4">
    <name type="scientific">Psychromarinibacter sediminicola</name>
    <dbReference type="NCBI Taxonomy" id="3033385"/>
    <lineage>
        <taxon>Bacteria</taxon>
        <taxon>Pseudomonadati</taxon>
        <taxon>Pseudomonadota</taxon>
        <taxon>Alphaproteobacteria</taxon>
        <taxon>Rhodobacterales</taxon>
        <taxon>Paracoccaceae</taxon>
        <taxon>Psychromarinibacter</taxon>
    </lineage>
</organism>
<keyword evidence="1" id="KW-0175">Coiled coil</keyword>
<protein>
    <submittedName>
        <fullName evidence="3">Uncharacterized protein</fullName>
    </submittedName>
</protein>
<comment type="caution">
    <text evidence="3">The sequence shown here is derived from an EMBL/GenBank/DDBJ whole genome shotgun (WGS) entry which is preliminary data.</text>
</comment>
<reference evidence="3" key="1">
    <citation type="submission" date="2023-03" db="EMBL/GenBank/DDBJ databases">
        <title>Multiphase analysis and comparison of six strains from genera Psychromarinibacter, Lutimaribacter, and Maritimibacter, including a novel species: Psychromarinibacter sediminicola sp. nov.</title>
        <authorList>
            <person name="Wang Y.-H."/>
            <person name="Ye M.-Q."/>
            <person name="Du Z.-J."/>
        </authorList>
    </citation>
    <scope>NUCLEOTIDE SEQUENCE</scope>
    <source>
        <strain evidence="3">C21-152</strain>
    </source>
</reference>
<keyword evidence="4" id="KW-1185">Reference proteome</keyword>
<gene>
    <name evidence="3" type="ORF">P1J78_25340</name>
</gene>
<feature type="coiled-coil region" evidence="1">
    <location>
        <begin position="1"/>
        <end position="31"/>
    </location>
</feature>
<feature type="non-terminal residue" evidence="3">
    <location>
        <position position="1"/>
    </location>
</feature>
<dbReference type="AlphaFoldDB" id="A0AAE3NXP5"/>
<dbReference type="RefSeq" id="WP_275570125.1">
    <property type="nucleotide sequence ID" value="NZ_JARGYC010000272.1"/>
</dbReference>
<evidence type="ECO:0000256" key="2">
    <source>
        <dbReference type="SAM" id="MobiDB-lite"/>
    </source>
</evidence>
<sequence length="106" mass="11798">LSAAEKELVCIENKNRQTDADQRRMEELRRIVALEQSGEMETMRELIASSKGRICAVTFTKKDGGRRVMKVQPAALKFHVKGNAATDAGRKASVTRASRHPHLLPV</sequence>
<feature type="non-terminal residue" evidence="3">
    <location>
        <position position="106"/>
    </location>
</feature>
<proteinExistence type="predicted"/>
<name>A0AAE3NXP5_9RHOB</name>
<evidence type="ECO:0000313" key="3">
    <source>
        <dbReference type="EMBL" id="MDF0604032.1"/>
    </source>
</evidence>
<feature type="compositionally biased region" description="Basic residues" evidence="2">
    <location>
        <begin position="97"/>
        <end position="106"/>
    </location>
</feature>
<dbReference type="EMBL" id="JARGYC010000272">
    <property type="protein sequence ID" value="MDF0604032.1"/>
    <property type="molecule type" value="Genomic_DNA"/>
</dbReference>